<gene>
    <name evidence="1" type="ORF">H9L13_06725</name>
</gene>
<dbReference type="RefSeq" id="WP_187537018.1">
    <property type="nucleotide sequence ID" value="NZ_BAABJT010000001.1"/>
</dbReference>
<dbReference type="EMBL" id="CP060718">
    <property type="protein sequence ID" value="QNN66426.1"/>
    <property type="molecule type" value="Genomic_DNA"/>
</dbReference>
<evidence type="ECO:0000313" key="2">
    <source>
        <dbReference type="Proteomes" id="UP000515971"/>
    </source>
</evidence>
<sequence length="108" mass="11009">MTSVLLKFLTLVALVLMPFGMGGMPASASEMPARHAAMAMGHCDEQPAEREAPSSSQMDCQAMCAAIAVAGSPVPAPALKPSLPRSAAIAVPFAGIVPEIATPPPRRG</sequence>
<proteinExistence type="predicted"/>
<organism evidence="1 2">
    <name type="scientific">Sphingomonas lutea</name>
    <dbReference type="NCBI Taxonomy" id="1045317"/>
    <lineage>
        <taxon>Bacteria</taxon>
        <taxon>Pseudomonadati</taxon>
        <taxon>Pseudomonadota</taxon>
        <taxon>Alphaproteobacteria</taxon>
        <taxon>Sphingomonadales</taxon>
        <taxon>Sphingomonadaceae</taxon>
        <taxon>Sphingomonas</taxon>
    </lineage>
</organism>
<accession>A0A7G9SF01</accession>
<dbReference type="AlphaFoldDB" id="A0A7G9SF01"/>
<protein>
    <submittedName>
        <fullName evidence="1">Uncharacterized protein</fullName>
    </submittedName>
</protein>
<keyword evidence="2" id="KW-1185">Reference proteome</keyword>
<evidence type="ECO:0000313" key="1">
    <source>
        <dbReference type="EMBL" id="QNN66426.1"/>
    </source>
</evidence>
<name>A0A7G9SF01_9SPHN</name>
<dbReference type="Proteomes" id="UP000515971">
    <property type="component" value="Chromosome"/>
</dbReference>
<reference evidence="1 2" key="1">
    <citation type="submission" date="2020-08" db="EMBL/GenBank/DDBJ databases">
        <title>Genome sequence of Sphingomonas lutea KCTC 23642T.</title>
        <authorList>
            <person name="Hyun D.-W."/>
            <person name="Bae J.-W."/>
        </authorList>
    </citation>
    <scope>NUCLEOTIDE SEQUENCE [LARGE SCALE GENOMIC DNA]</scope>
    <source>
        <strain evidence="1 2">KCTC 23642</strain>
    </source>
</reference>
<dbReference type="KEGG" id="slut:H9L13_06725"/>